<accession>A0A2Z7D0A7</accession>
<reference evidence="2 3" key="1">
    <citation type="journal article" date="2015" name="Proc. Natl. Acad. Sci. U.S.A.">
        <title>The resurrection genome of Boea hygrometrica: A blueprint for survival of dehydration.</title>
        <authorList>
            <person name="Xiao L."/>
            <person name="Yang G."/>
            <person name="Zhang L."/>
            <person name="Yang X."/>
            <person name="Zhao S."/>
            <person name="Ji Z."/>
            <person name="Zhou Q."/>
            <person name="Hu M."/>
            <person name="Wang Y."/>
            <person name="Chen M."/>
            <person name="Xu Y."/>
            <person name="Jin H."/>
            <person name="Xiao X."/>
            <person name="Hu G."/>
            <person name="Bao F."/>
            <person name="Hu Y."/>
            <person name="Wan P."/>
            <person name="Li L."/>
            <person name="Deng X."/>
            <person name="Kuang T."/>
            <person name="Xiang C."/>
            <person name="Zhu J.K."/>
            <person name="Oliver M.J."/>
            <person name="He Y."/>
        </authorList>
    </citation>
    <scope>NUCLEOTIDE SEQUENCE [LARGE SCALE GENOMIC DNA]</scope>
    <source>
        <strain evidence="3">cv. XS01</strain>
    </source>
</reference>
<dbReference type="AlphaFoldDB" id="A0A2Z7D0A7"/>
<feature type="region of interest" description="Disordered" evidence="1">
    <location>
        <begin position="1"/>
        <end position="104"/>
    </location>
</feature>
<evidence type="ECO:0000313" key="2">
    <source>
        <dbReference type="EMBL" id="KZV52500.1"/>
    </source>
</evidence>
<sequence length="387" mass="42611">MSGRGRGRRGERRGSTTEEVSGGPSCVIVVIAPPVEQLVRQSNQGSGHSSGQGPSHWNSQKGFRHKQKCQASQFKKQKSPKRPKIDQQESLEQQPQPSNLAPRMNIKPNCPACNKKHVGQCRVGQDGCYRCGIQGHIARKYPKLKQPIDSIKCMVEADQETPATTEVSGDKLGIPQLAVGPQPLWLRNHNSGLAQRIMVKRLATSPHDPLGITDSACKNQLVVVSVQYYPFNPYIPIRSTTIGKSRVAIDPIAMHTSWRSNSDIASVTGIGYPRMSASGESSTTMHRLLHASGSHPIPTPYDPKTNPYNQDLGLIHSTNGNHLESPKEGSSIDHQVTIYLHSQNITMFPTNETWYFASQILVSNSGGLILILTAQSTRNMFRIHSDY</sequence>
<evidence type="ECO:0000256" key="1">
    <source>
        <dbReference type="SAM" id="MobiDB-lite"/>
    </source>
</evidence>
<proteinExistence type="predicted"/>
<gene>
    <name evidence="2" type="ORF">F511_13772</name>
</gene>
<evidence type="ECO:0008006" key="4">
    <source>
        <dbReference type="Google" id="ProtNLM"/>
    </source>
</evidence>
<keyword evidence="3" id="KW-1185">Reference proteome</keyword>
<name>A0A2Z7D0A7_9LAMI</name>
<dbReference type="Proteomes" id="UP000250235">
    <property type="component" value="Unassembled WGS sequence"/>
</dbReference>
<feature type="compositionally biased region" description="Basic residues" evidence="1">
    <location>
        <begin position="1"/>
        <end position="11"/>
    </location>
</feature>
<dbReference type="OrthoDB" id="1746839at2759"/>
<organism evidence="2 3">
    <name type="scientific">Dorcoceras hygrometricum</name>
    <dbReference type="NCBI Taxonomy" id="472368"/>
    <lineage>
        <taxon>Eukaryota</taxon>
        <taxon>Viridiplantae</taxon>
        <taxon>Streptophyta</taxon>
        <taxon>Embryophyta</taxon>
        <taxon>Tracheophyta</taxon>
        <taxon>Spermatophyta</taxon>
        <taxon>Magnoliopsida</taxon>
        <taxon>eudicotyledons</taxon>
        <taxon>Gunneridae</taxon>
        <taxon>Pentapetalae</taxon>
        <taxon>asterids</taxon>
        <taxon>lamiids</taxon>
        <taxon>Lamiales</taxon>
        <taxon>Gesneriaceae</taxon>
        <taxon>Didymocarpoideae</taxon>
        <taxon>Trichosporeae</taxon>
        <taxon>Loxocarpinae</taxon>
        <taxon>Dorcoceras</taxon>
    </lineage>
</organism>
<feature type="compositionally biased region" description="Low complexity" evidence="1">
    <location>
        <begin position="41"/>
        <end position="53"/>
    </location>
</feature>
<feature type="compositionally biased region" description="Low complexity" evidence="1">
    <location>
        <begin position="88"/>
        <end position="98"/>
    </location>
</feature>
<evidence type="ECO:0000313" key="3">
    <source>
        <dbReference type="Proteomes" id="UP000250235"/>
    </source>
</evidence>
<dbReference type="EMBL" id="KQ991052">
    <property type="protein sequence ID" value="KZV52500.1"/>
    <property type="molecule type" value="Genomic_DNA"/>
</dbReference>
<protein>
    <recommendedName>
        <fullName evidence="4">CCHC-type domain-containing protein</fullName>
    </recommendedName>
</protein>